<proteinExistence type="predicted"/>
<evidence type="ECO:0000313" key="1">
    <source>
        <dbReference type="EMBL" id="KKK74001.1"/>
    </source>
</evidence>
<dbReference type="EMBL" id="LAZR01056525">
    <property type="protein sequence ID" value="KKK74001.1"/>
    <property type="molecule type" value="Genomic_DNA"/>
</dbReference>
<protein>
    <submittedName>
        <fullName evidence="1">Uncharacterized protein</fullName>
    </submittedName>
</protein>
<sequence>MSYEEDAKRMYVVQVRPEGVGPEHWPSVYRHLGKKGCTSPANQFLVDFRWASLTAGGGYSIGISLDAVVIGDKAVQDRVEEWIEEHDEDFWAYEFRMVKVQ</sequence>
<reference evidence="1" key="1">
    <citation type="journal article" date="2015" name="Nature">
        <title>Complex archaea that bridge the gap between prokaryotes and eukaryotes.</title>
        <authorList>
            <person name="Spang A."/>
            <person name="Saw J.H."/>
            <person name="Jorgensen S.L."/>
            <person name="Zaremba-Niedzwiedzka K."/>
            <person name="Martijn J."/>
            <person name="Lind A.E."/>
            <person name="van Eijk R."/>
            <person name="Schleper C."/>
            <person name="Guy L."/>
            <person name="Ettema T.J."/>
        </authorList>
    </citation>
    <scope>NUCLEOTIDE SEQUENCE</scope>
</reference>
<accession>A0A0F9AP72</accession>
<comment type="caution">
    <text evidence="1">The sequence shown here is derived from an EMBL/GenBank/DDBJ whole genome shotgun (WGS) entry which is preliminary data.</text>
</comment>
<organism evidence="1">
    <name type="scientific">marine sediment metagenome</name>
    <dbReference type="NCBI Taxonomy" id="412755"/>
    <lineage>
        <taxon>unclassified sequences</taxon>
        <taxon>metagenomes</taxon>
        <taxon>ecological metagenomes</taxon>
    </lineage>
</organism>
<gene>
    <name evidence="1" type="ORF">LCGC14_2888150</name>
</gene>
<dbReference type="AlphaFoldDB" id="A0A0F9AP72"/>
<name>A0A0F9AP72_9ZZZZ</name>